<dbReference type="Gene3D" id="3.20.20.70">
    <property type="entry name" value="Aldolase class I"/>
    <property type="match status" value="1"/>
</dbReference>
<comment type="catalytic activity">
    <reaction evidence="12 13">
        <text>(4R,5S)-dethiobiotin + (sulfur carrier)-SH + 2 reduced [2Fe-2S]-[ferredoxin] + 2 S-adenosyl-L-methionine = (sulfur carrier)-H + biotin + 2 5'-deoxyadenosine + 2 L-methionine + 2 oxidized [2Fe-2S]-[ferredoxin]</text>
        <dbReference type="Rhea" id="RHEA:22060"/>
        <dbReference type="Rhea" id="RHEA-COMP:10000"/>
        <dbReference type="Rhea" id="RHEA-COMP:10001"/>
        <dbReference type="Rhea" id="RHEA-COMP:14737"/>
        <dbReference type="Rhea" id="RHEA-COMP:14739"/>
        <dbReference type="ChEBI" id="CHEBI:17319"/>
        <dbReference type="ChEBI" id="CHEBI:29917"/>
        <dbReference type="ChEBI" id="CHEBI:33737"/>
        <dbReference type="ChEBI" id="CHEBI:33738"/>
        <dbReference type="ChEBI" id="CHEBI:57586"/>
        <dbReference type="ChEBI" id="CHEBI:57844"/>
        <dbReference type="ChEBI" id="CHEBI:59789"/>
        <dbReference type="ChEBI" id="CHEBI:64428"/>
        <dbReference type="ChEBI" id="CHEBI:149473"/>
        <dbReference type="EC" id="2.8.1.6"/>
    </reaction>
</comment>
<feature type="region of interest" description="Disordered" evidence="14">
    <location>
        <begin position="1"/>
        <end position="21"/>
    </location>
</feature>
<comment type="subunit">
    <text evidence="13">Homodimer.</text>
</comment>
<dbReference type="Proteomes" id="UP001595536">
    <property type="component" value="Unassembled WGS sequence"/>
</dbReference>
<dbReference type="CDD" id="cd01335">
    <property type="entry name" value="Radical_SAM"/>
    <property type="match status" value="1"/>
</dbReference>
<dbReference type="SMART" id="SM00876">
    <property type="entry name" value="BATS"/>
    <property type="match status" value="1"/>
</dbReference>
<dbReference type="SFLD" id="SFLDS00029">
    <property type="entry name" value="Radical_SAM"/>
    <property type="match status" value="1"/>
</dbReference>
<dbReference type="InterPro" id="IPR002684">
    <property type="entry name" value="Biotin_synth/BioAB"/>
</dbReference>
<feature type="binding site" evidence="13">
    <location>
        <position position="128"/>
    </location>
    <ligand>
        <name>[2Fe-2S] cluster</name>
        <dbReference type="ChEBI" id="CHEBI:190135"/>
    </ligand>
</feature>
<dbReference type="SMART" id="SM00729">
    <property type="entry name" value="Elp3"/>
    <property type="match status" value="1"/>
</dbReference>
<evidence type="ECO:0000256" key="10">
    <source>
        <dbReference type="ARBA" id="ARBA00023004"/>
    </source>
</evidence>
<dbReference type="GO" id="GO:0004076">
    <property type="term" value="F:biotin synthase activity"/>
    <property type="evidence" value="ECO:0007669"/>
    <property type="project" value="UniProtKB-EC"/>
</dbReference>
<feature type="binding site" evidence="13">
    <location>
        <position position="219"/>
    </location>
    <ligand>
        <name>[2Fe-2S] cluster</name>
        <dbReference type="ChEBI" id="CHEBI:190135"/>
    </ligand>
</feature>
<dbReference type="InterPro" id="IPR024177">
    <property type="entry name" value="Biotin_synthase"/>
</dbReference>
<dbReference type="SFLD" id="SFLDF00272">
    <property type="entry name" value="biotin_synthase"/>
    <property type="match status" value="1"/>
</dbReference>
<evidence type="ECO:0000256" key="12">
    <source>
        <dbReference type="ARBA" id="ARBA00051157"/>
    </source>
</evidence>
<dbReference type="SFLD" id="SFLDG01060">
    <property type="entry name" value="BATS_domain_containing"/>
    <property type="match status" value="1"/>
</dbReference>
<dbReference type="PANTHER" id="PTHR22976:SF2">
    <property type="entry name" value="BIOTIN SYNTHASE, MITOCHONDRIAL"/>
    <property type="match status" value="1"/>
</dbReference>
<accession>A0ABV7LGV8</accession>
<keyword evidence="5 13" id="KW-0808">Transferase</keyword>
<evidence type="ECO:0000256" key="14">
    <source>
        <dbReference type="SAM" id="MobiDB-lite"/>
    </source>
</evidence>
<gene>
    <name evidence="13 16" type="primary">bioB</name>
    <name evidence="16" type="ORF">ACFOEX_12070</name>
</gene>
<dbReference type="PANTHER" id="PTHR22976">
    <property type="entry name" value="BIOTIN SYNTHASE"/>
    <property type="match status" value="1"/>
</dbReference>
<dbReference type="EMBL" id="JBHRUV010000076">
    <property type="protein sequence ID" value="MFC3267081.1"/>
    <property type="molecule type" value="Genomic_DNA"/>
</dbReference>
<evidence type="ECO:0000313" key="17">
    <source>
        <dbReference type="Proteomes" id="UP001595536"/>
    </source>
</evidence>
<evidence type="ECO:0000256" key="2">
    <source>
        <dbReference type="ARBA" id="ARBA00010765"/>
    </source>
</evidence>
<evidence type="ECO:0000256" key="5">
    <source>
        <dbReference type="ARBA" id="ARBA00022679"/>
    </source>
</evidence>
<feature type="binding site" evidence="13">
    <location>
        <position position="159"/>
    </location>
    <ligand>
        <name>[2Fe-2S] cluster</name>
        <dbReference type="ChEBI" id="CHEBI:190135"/>
    </ligand>
</feature>
<feature type="binding site" evidence="13">
    <location>
        <position position="84"/>
    </location>
    <ligand>
        <name>[4Fe-4S] cluster</name>
        <dbReference type="ChEBI" id="CHEBI:49883"/>
        <note>4Fe-4S-S-AdoMet</note>
    </ligand>
</feature>
<evidence type="ECO:0000256" key="7">
    <source>
        <dbReference type="ARBA" id="ARBA00022714"/>
    </source>
</evidence>
<dbReference type="Pfam" id="PF04055">
    <property type="entry name" value="Radical_SAM"/>
    <property type="match status" value="1"/>
</dbReference>
<dbReference type="NCBIfam" id="TIGR00433">
    <property type="entry name" value="bioB"/>
    <property type="match status" value="1"/>
</dbReference>
<evidence type="ECO:0000256" key="4">
    <source>
        <dbReference type="ARBA" id="ARBA00022485"/>
    </source>
</evidence>
<keyword evidence="11 13" id="KW-0411">Iron-sulfur</keyword>
<keyword evidence="9 13" id="KW-0093">Biotin biosynthesis</keyword>
<comment type="caution">
    <text evidence="16">The sequence shown here is derived from an EMBL/GenBank/DDBJ whole genome shotgun (WGS) entry which is preliminary data.</text>
</comment>
<keyword evidence="4 13" id="KW-0004">4Fe-4S</keyword>
<dbReference type="HAMAP" id="MF_01694">
    <property type="entry name" value="BioB"/>
    <property type="match status" value="1"/>
</dbReference>
<dbReference type="PROSITE" id="PS51918">
    <property type="entry name" value="RADICAL_SAM"/>
    <property type="match status" value="1"/>
</dbReference>
<feature type="binding site" evidence="13">
    <location>
        <position position="91"/>
    </location>
    <ligand>
        <name>[4Fe-4S] cluster</name>
        <dbReference type="ChEBI" id="CHEBI:49883"/>
        <note>4Fe-4S-S-AdoMet</note>
    </ligand>
</feature>
<sequence>MTRSMPTAGEHGSPDPESGGALAAALAGGLAGALRHDWTAEEARAIHDAPFADLLHAAHAVHRRHFDPNAVELARLLSVKTGGCPEDCGYCSQSARHAGGVKAQKLMAVEEVVAAARRARDAGATRYCMGAAWRSPKARDMDAIVAMIRGVRALGMETCMTLGMLTAQDAARLAEAGLDYYNHNIDTSERHYGAVVTTRSFADRLETLARVRAAGIRVCCGGIIGMGEQVQDRVDMLVTLARLPQHPESVPVNMLVPVPGTPLAGAPRPDAIAFVRVVALARLLMPKSVVRLSAGRSAMSDEMQALCFFAGASSVFAGDALLTAANPGEDADRALFARLGLRPARRGPLRQEIAPQAGTAAAGDRGCGGCGCGAAP</sequence>
<dbReference type="InterPro" id="IPR006638">
    <property type="entry name" value="Elp3/MiaA/NifB-like_rSAM"/>
</dbReference>
<reference evidence="17" key="1">
    <citation type="journal article" date="2019" name="Int. J. Syst. Evol. Microbiol.">
        <title>The Global Catalogue of Microorganisms (GCM) 10K type strain sequencing project: providing services to taxonomists for standard genome sequencing and annotation.</title>
        <authorList>
            <consortium name="The Broad Institute Genomics Platform"/>
            <consortium name="The Broad Institute Genome Sequencing Center for Infectious Disease"/>
            <person name="Wu L."/>
            <person name="Ma J."/>
        </authorList>
    </citation>
    <scope>NUCLEOTIDE SEQUENCE [LARGE SCALE GENOMIC DNA]</scope>
    <source>
        <strain evidence="17">CCM 7941</strain>
    </source>
</reference>
<dbReference type="InterPro" id="IPR007197">
    <property type="entry name" value="rSAM"/>
</dbReference>
<dbReference type="InterPro" id="IPR010722">
    <property type="entry name" value="BATS_dom"/>
</dbReference>
<keyword evidence="10 13" id="KW-0408">Iron</keyword>
<comment type="pathway">
    <text evidence="1 13">Cofactor biosynthesis; biotin biosynthesis; biotin from 7,8-diaminononanoate: step 2/2.</text>
</comment>
<dbReference type="SFLD" id="SFLDG01278">
    <property type="entry name" value="biotin_synthase_like"/>
    <property type="match status" value="1"/>
</dbReference>
<evidence type="ECO:0000256" key="8">
    <source>
        <dbReference type="ARBA" id="ARBA00022723"/>
    </source>
</evidence>
<evidence type="ECO:0000256" key="1">
    <source>
        <dbReference type="ARBA" id="ARBA00004942"/>
    </source>
</evidence>
<feature type="binding site" evidence="13">
    <location>
        <position position="88"/>
    </location>
    <ligand>
        <name>[4Fe-4S] cluster</name>
        <dbReference type="ChEBI" id="CHEBI:49883"/>
        <note>4Fe-4S-S-AdoMet</note>
    </ligand>
</feature>
<keyword evidence="6 13" id="KW-0949">S-adenosyl-L-methionine</keyword>
<dbReference type="PIRSF" id="PIRSF001619">
    <property type="entry name" value="Biotin_synth"/>
    <property type="match status" value="1"/>
</dbReference>
<evidence type="ECO:0000256" key="11">
    <source>
        <dbReference type="ARBA" id="ARBA00023014"/>
    </source>
</evidence>
<dbReference type="SUPFAM" id="SSF102114">
    <property type="entry name" value="Radical SAM enzymes"/>
    <property type="match status" value="1"/>
</dbReference>
<evidence type="ECO:0000256" key="6">
    <source>
        <dbReference type="ARBA" id="ARBA00022691"/>
    </source>
</evidence>
<name>A0ABV7LGV8_9HYPH</name>
<protein>
    <recommendedName>
        <fullName evidence="3 13">Biotin synthase</fullName>
        <ecNumber evidence="3 13">2.8.1.6</ecNumber>
    </recommendedName>
</protein>
<proteinExistence type="inferred from homology"/>
<evidence type="ECO:0000313" key="16">
    <source>
        <dbReference type="EMBL" id="MFC3267081.1"/>
    </source>
</evidence>
<dbReference type="InterPro" id="IPR013785">
    <property type="entry name" value="Aldolase_TIM"/>
</dbReference>
<evidence type="ECO:0000259" key="15">
    <source>
        <dbReference type="PROSITE" id="PS51918"/>
    </source>
</evidence>
<evidence type="ECO:0000256" key="13">
    <source>
        <dbReference type="HAMAP-Rule" id="MF_01694"/>
    </source>
</evidence>
<dbReference type="EC" id="2.8.1.6" evidence="3 13"/>
<comment type="function">
    <text evidence="13">Catalyzes the conversion of dethiobiotin (DTB) to biotin by the insertion of a sulfur atom into dethiobiotin via a radical-based mechanism.</text>
</comment>
<organism evidence="16 17">
    <name type="scientific">Camelimonas abortus</name>
    <dbReference type="NCBI Taxonomy" id="1017184"/>
    <lineage>
        <taxon>Bacteria</taxon>
        <taxon>Pseudomonadati</taxon>
        <taxon>Pseudomonadota</taxon>
        <taxon>Alphaproteobacteria</taxon>
        <taxon>Hyphomicrobiales</taxon>
        <taxon>Chelatococcaceae</taxon>
        <taxon>Camelimonas</taxon>
    </lineage>
</organism>
<dbReference type="InterPro" id="IPR058240">
    <property type="entry name" value="rSAM_sf"/>
</dbReference>
<evidence type="ECO:0000256" key="9">
    <source>
        <dbReference type="ARBA" id="ARBA00022756"/>
    </source>
</evidence>
<comment type="cofactor">
    <cofactor evidence="13">
        <name>[4Fe-4S] cluster</name>
        <dbReference type="ChEBI" id="CHEBI:49883"/>
    </cofactor>
    <text evidence="13">Binds 1 [4Fe-4S] cluster. The cluster is coordinated with 3 cysteines and an exchangeable S-adenosyl-L-methionine.</text>
</comment>
<evidence type="ECO:0000256" key="3">
    <source>
        <dbReference type="ARBA" id="ARBA00012236"/>
    </source>
</evidence>
<comment type="cofactor">
    <cofactor evidence="13">
        <name>[2Fe-2S] cluster</name>
        <dbReference type="ChEBI" id="CHEBI:190135"/>
    </cofactor>
    <text evidence="13">Binds 1 [2Fe-2S] cluster. The cluster is coordinated with 3 cysteines and 1 arginine.</text>
</comment>
<feature type="domain" description="Radical SAM core" evidence="15">
    <location>
        <begin position="69"/>
        <end position="296"/>
    </location>
</feature>
<keyword evidence="7 13" id="KW-0001">2Fe-2S</keyword>
<feature type="binding site" evidence="13">
    <location>
        <position position="291"/>
    </location>
    <ligand>
        <name>[2Fe-2S] cluster</name>
        <dbReference type="ChEBI" id="CHEBI:190135"/>
    </ligand>
</feature>
<keyword evidence="8 13" id="KW-0479">Metal-binding</keyword>
<dbReference type="RefSeq" id="WP_376829397.1">
    <property type="nucleotide sequence ID" value="NZ_JBHLWR010000006.1"/>
</dbReference>
<keyword evidence="17" id="KW-1185">Reference proteome</keyword>
<comment type="similarity">
    <text evidence="2 13">Belongs to the radical SAM superfamily. Biotin synthase family.</text>
</comment>
<dbReference type="Pfam" id="PF06968">
    <property type="entry name" value="BATS"/>
    <property type="match status" value="1"/>
</dbReference>